<evidence type="ECO:0000313" key="2">
    <source>
        <dbReference type="Proteomes" id="UP000314982"/>
    </source>
</evidence>
<name>A0A4W5LRX8_9TELE</name>
<accession>A0A4W5LRX8</accession>
<dbReference type="Proteomes" id="UP000314982">
    <property type="component" value="Unassembled WGS sequence"/>
</dbReference>
<dbReference type="GO" id="GO:0050900">
    <property type="term" value="P:leukocyte migration"/>
    <property type="evidence" value="ECO:0007669"/>
    <property type="project" value="TreeGrafter"/>
</dbReference>
<keyword evidence="2" id="KW-1185">Reference proteome</keyword>
<dbReference type="PANTHER" id="PTHR23220:SF9">
    <property type="entry name" value="INTEGRIN ALPHA-6"/>
    <property type="match status" value="1"/>
</dbReference>
<dbReference type="GO" id="GO:0007229">
    <property type="term" value="P:integrin-mediated signaling pathway"/>
    <property type="evidence" value="ECO:0007669"/>
    <property type="project" value="TreeGrafter"/>
</dbReference>
<dbReference type="InterPro" id="IPR028994">
    <property type="entry name" value="Integrin_alpha_N"/>
</dbReference>
<dbReference type="GO" id="GO:0008305">
    <property type="term" value="C:integrin complex"/>
    <property type="evidence" value="ECO:0007669"/>
    <property type="project" value="TreeGrafter"/>
</dbReference>
<dbReference type="GeneTree" id="ENSGT00940000155353"/>
<dbReference type="GO" id="GO:0009897">
    <property type="term" value="C:external side of plasma membrane"/>
    <property type="evidence" value="ECO:0007669"/>
    <property type="project" value="TreeGrafter"/>
</dbReference>
<proteinExistence type="predicted"/>
<dbReference type="PANTHER" id="PTHR23220">
    <property type="entry name" value="INTEGRIN ALPHA"/>
    <property type="match status" value="1"/>
</dbReference>
<evidence type="ECO:0000313" key="1">
    <source>
        <dbReference type="Ensembl" id="ENSHHUP00000028469.1"/>
    </source>
</evidence>
<dbReference type="Gene3D" id="2.130.10.130">
    <property type="entry name" value="Integrin alpha, N-terminal"/>
    <property type="match status" value="1"/>
</dbReference>
<dbReference type="Ensembl" id="ENSHHUT00000029635.1">
    <property type="protein sequence ID" value="ENSHHUP00000028469.1"/>
    <property type="gene ID" value="ENSHHUG00000018136.1"/>
</dbReference>
<reference evidence="2" key="1">
    <citation type="submission" date="2018-06" db="EMBL/GenBank/DDBJ databases">
        <title>Genome assembly of Danube salmon.</title>
        <authorList>
            <person name="Macqueen D.J."/>
            <person name="Gundappa M.K."/>
        </authorList>
    </citation>
    <scope>NUCLEOTIDE SEQUENCE [LARGE SCALE GENOMIC DNA]</scope>
</reference>
<dbReference type="GO" id="GO:0007160">
    <property type="term" value="P:cell-matrix adhesion"/>
    <property type="evidence" value="ECO:0007669"/>
    <property type="project" value="TreeGrafter"/>
</dbReference>
<organism evidence="1 2">
    <name type="scientific">Hucho hucho</name>
    <name type="common">huchen</name>
    <dbReference type="NCBI Taxonomy" id="62062"/>
    <lineage>
        <taxon>Eukaryota</taxon>
        <taxon>Metazoa</taxon>
        <taxon>Chordata</taxon>
        <taxon>Craniata</taxon>
        <taxon>Vertebrata</taxon>
        <taxon>Euteleostomi</taxon>
        <taxon>Actinopterygii</taxon>
        <taxon>Neopterygii</taxon>
        <taxon>Teleostei</taxon>
        <taxon>Protacanthopterygii</taxon>
        <taxon>Salmoniformes</taxon>
        <taxon>Salmonidae</taxon>
        <taxon>Salmoninae</taxon>
        <taxon>Hucho</taxon>
    </lineage>
</organism>
<dbReference type="STRING" id="62062.ENSHHUP00000028469"/>
<sequence>TGGQTRTWSPILDVRVCVCQPCCNIAGWCYVGQTSVCVCVCVCVCVSRVCVFVSCIQTWHCGVCYRLLVGAPRAKALRGQKSKVTGGLYNCDTTSSTCKRVEFDNNENLNTESKENQWMGVTVNSQGPGGKIVVCLCAHFQTDWPLT</sequence>
<dbReference type="GO" id="GO:0005178">
    <property type="term" value="F:integrin binding"/>
    <property type="evidence" value="ECO:0007669"/>
    <property type="project" value="TreeGrafter"/>
</dbReference>
<reference evidence="1" key="2">
    <citation type="submission" date="2025-08" db="UniProtKB">
        <authorList>
            <consortium name="Ensembl"/>
        </authorList>
    </citation>
    <scope>IDENTIFICATION</scope>
</reference>
<reference evidence="1" key="3">
    <citation type="submission" date="2025-09" db="UniProtKB">
        <authorList>
            <consortium name="Ensembl"/>
        </authorList>
    </citation>
    <scope>IDENTIFICATION</scope>
</reference>
<dbReference type="GO" id="GO:0098609">
    <property type="term" value="P:cell-cell adhesion"/>
    <property type="evidence" value="ECO:0007669"/>
    <property type="project" value="TreeGrafter"/>
</dbReference>
<protein>
    <submittedName>
        <fullName evidence="1">Uncharacterized protein</fullName>
    </submittedName>
</protein>
<dbReference type="AlphaFoldDB" id="A0A4W5LRX8"/>
<dbReference type="GO" id="GO:0033627">
    <property type="term" value="P:cell adhesion mediated by integrin"/>
    <property type="evidence" value="ECO:0007669"/>
    <property type="project" value="TreeGrafter"/>
</dbReference>